<dbReference type="EMBL" id="LFJV01000009">
    <property type="protein sequence ID" value="KMM34997.1"/>
    <property type="molecule type" value="Genomic_DNA"/>
</dbReference>
<evidence type="ECO:0000313" key="1">
    <source>
        <dbReference type="EMBL" id="KMM34997.1"/>
    </source>
</evidence>
<dbReference type="RefSeq" id="WP_048314449.1">
    <property type="nucleotide sequence ID" value="NZ_LFJV01000009.1"/>
</dbReference>
<gene>
    <name evidence="1" type="ORF">ACM15_03655</name>
</gene>
<dbReference type="PROSITE" id="PS51257">
    <property type="entry name" value="PROKAR_LIPOPROTEIN"/>
    <property type="match status" value="1"/>
</dbReference>
<evidence type="ECO:0008006" key="3">
    <source>
        <dbReference type="Google" id="ProtNLM"/>
    </source>
</evidence>
<dbReference type="Proteomes" id="UP000036166">
    <property type="component" value="Unassembled WGS sequence"/>
</dbReference>
<proteinExistence type="predicted"/>
<dbReference type="Gene3D" id="2.60.120.10">
    <property type="entry name" value="Jelly Rolls"/>
    <property type="match status" value="1"/>
</dbReference>
<sequence>MNAKQLTASILLSALLLGGFTGCETNKSKDNMVQTKEKVFTKKYTNADFYVDGKFNGEVALKAYLEMFEFYGVPFTDFMKENMWISDFGLGDFEHAGMAGVFWVNDPVNHHFGHEIYLLPGQMIPEHRHVATPEYPAKFESWMVRNGSAYNFGIGDPTPNPPALPESQKEAITVSNFTYMKVGDILPLKELLSPHFLRAGDNGAIISEFGTYQDGNGLKFTNQKAVFTDVLRP</sequence>
<dbReference type="PATRIC" id="fig|328812.4.peg.5588"/>
<dbReference type="InterPro" id="IPR014710">
    <property type="entry name" value="RmlC-like_jellyroll"/>
</dbReference>
<comment type="caution">
    <text evidence="1">The sequence shown here is derived from an EMBL/GenBank/DDBJ whole genome shotgun (WGS) entry which is preliminary data.</text>
</comment>
<dbReference type="AlphaFoldDB" id="A0A0J6FKQ4"/>
<reference evidence="1 2" key="1">
    <citation type="submission" date="2015-06" db="EMBL/GenBank/DDBJ databases">
        <title>Draft Genome Sequence of Parabacteroides goldsteinii with Putative Novel Metallo-Beta-Lactamases Isolated from a Blood Culture from a Human Patient.</title>
        <authorList>
            <person name="Krogh T.J."/>
            <person name="Agergaard C.N."/>
            <person name="Moller-Jensen J."/>
            <person name="Justesen U.S."/>
        </authorList>
    </citation>
    <scope>NUCLEOTIDE SEQUENCE [LARGE SCALE GENOMIC DNA]</scope>
    <source>
        <strain evidence="1 2">910340</strain>
    </source>
</reference>
<name>A0A0J6FKQ4_9BACT</name>
<organism evidence="1 2">
    <name type="scientific">Parabacteroides goldsteinii</name>
    <dbReference type="NCBI Taxonomy" id="328812"/>
    <lineage>
        <taxon>Bacteria</taxon>
        <taxon>Pseudomonadati</taxon>
        <taxon>Bacteroidota</taxon>
        <taxon>Bacteroidia</taxon>
        <taxon>Bacteroidales</taxon>
        <taxon>Tannerellaceae</taxon>
        <taxon>Parabacteroides</taxon>
    </lineage>
</organism>
<protein>
    <recommendedName>
        <fullName evidence="3">D-lyxose/D-mannose family sugar isomerase</fullName>
    </recommendedName>
</protein>
<evidence type="ECO:0000313" key="2">
    <source>
        <dbReference type="Proteomes" id="UP000036166"/>
    </source>
</evidence>
<accession>A0A0J6FKQ4</accession>